<evidence type="ECO:0000256" key="8">
    <source>
        <dbReference type="SAM" id="Phobius"/>
    </source>
</evidence>
<proteinExistence type="inferred from homology"/>
<comment type="subcellular location">
    <subcellularLocation>
        <location evidence="1">Membrane</location>
    </subcellularLocation>
</comment>
<dbReference type="AlphaFoldDB" id="A0A2P6MYG2"/>
<dbReference type="EMBL" id="MDYQ01000304">
    <property type="protein sequence ID" value="PRP76742.1"/>
    <property type="molecule type" value="Genomic_DNA"/>
</dbReference>
<evidence type="ECO:0000256" key="4">
    <source>
        <dbReference type="ARBA" id="ARBA00022927"/>
    </source>
</evidence>
<reference evidence="9 10" key="1">
    <citation type="journal article" date="2018" name="Genome Biol. Evol.">
        <title>Multiple Roots of Fruiting Body Formation in Amoebozoa.</title>
        <authorList>
            <person name="Hillmann F."/>
            <person name="Forbes G."/>
            <person name="Novohradska S."/>
            <person name="Ferling I."/>
            <person name="Riege K."/>
            <person name="Groth M."/>
            <person name="Westermann M."/>
            <person name="Marz M."/>
            <person name="Spaller T."/>
            <person name="Winckler T."/>
            <person name="Schaap P."/>
            <person name="Glockner G."/>
        </authorList>
    </citation>
    <scope>NUCLEOTIDE SEQUENCE [LARGE SCALE GENOMIC DNA]</scope>
    <source>
        <strain evidence="9 10">Jena</strain>
    </source>
</reference>
<sequence>MVLSLYALIEAIILFVNALAILNEERFLKPIGWGHRGGSSLEGDSVKDKIINLLSAVLPLIGINIAVIALELLLG</sequence>
<keyword evidence="10" id="KW-1185">Reference proteome</keyword>
<dbReference type="OrthoDB" id="15356at2759"/>
<protein>
    <recommendedName>
        <fullName evidence="11">Immediate early response 3-interacting protein 1</fullName>
    </recommendedName>
</protein>
<keyword evidence="2" id="KW-0813">Transport</keyword>
<evidence type="ECO:0000313" key="10">
    <source>
        <dbReference type="Proteomes" id="UP000241769"/>
    </source>
</evidence>
<evidence type="ECO:0000256" key="2">
    <source>
        <dbReference type="ARBA" id="ARBA00022448"/>
    </source>
</evidence>
<dbReference type="GO" id="GO:0015031">
    <property type="term" value="P:protein transport"/>
    <property type="evidence" value="ECO:0007669"/>
    <property type="project" value="UniProtKB-KW"/>
</dbReference>
<comment type="caution">
    <text evidence="9">The sequence shown here is derived from an EMBL/GenBank/DDBJ whole genome shotgun (WGS) entry which is preliminary data.</text>
</comment>
<dbReference type="InParanoid" id="A0A2P6MYG2"/>
<feature type="transmembrane region" description="Helical" evidence="8">
    <location>
        <begin position="6"/>
        <end position="22"/>
    </location>
</feature>
<evidence type="ECO:0000256" key="3">
    <source>
        <dbReference type="ARBA" id="ARBA00022692"/>
    </source>
</evidence>
<dbReference type="GO" id="GO:0005789">
    <property type="term" value="C:endoplasmic reticulum membrane"/>
    <property type="evidence" value="ECO:0007669"/>
    <property type="project" value="TreeGrafter"/>
</dbReference>
<dbReference type="PANTHER" id="PTHR15858:SF0">
    <property type="entry name" value="IMMEDIATE EARLY RESPONSE 3-INTERACTING PROTEIN 1"/>
    <property type="match status" value="1"/>
</dbReference>
<dbReference type="PANTHER" id="PTHR15858">
    <property type="entry name" value="IMMEDIATE EARLY RESPONSE 3-INTERACTING PROTEIN 1"/>
    <property type="match status" value="1"/>
</dbReference>
<evidence type="ECO:0008006" key="11">
    <source>
        <dbReference type="Google" id="ProtNLM"/>
    </source>
</evidence>
<keyword evidence="4" id="KW-0653">Protein transport</keyword>
<keyword evidence="6 8" id="KW-0472">Membrane</keyword>
<feature type="transmembrane region" description="Helical" evidence="8">
    <location>
        <begin position="50"/>
        <end position="74"/>
    </location>
</feature>
<dbReference type="GO" id="GO:0000139">
    <property type="term" value="C:Golgi membrane"/>
    <property type="evidence" value="ECO:0007669"/>
    <property type="project" value="TreeGrafter"/>
</dbReference>
<evidence type="ECO:0000256" key="7">
    <source>
        <dbReference type="ARBA" id="ARBA00024203"/>
    </source>
</evidence>
<comment type="similarity">
    <text evidence="7">Belongs to the YOS1 family.</text>
</comment>
<keyword evidence="3 8" id="KW-0812">Transmembrane</keyword>
<dbReference type="Proteomes" id="UP000241769">
    <property type="component" value="Unassembled WGS sequence"/>
</dbReference>
<organism evidence="9 10">
    <name type="scientific">Planoprotostelium fungivorum</name>
    <dbReference type="NCBI Taxonomy" id="1890364"/>
    <lineage>
        <taxon>Eukaryota</taxon>
        <taxon>Amoebozoa</taxon>
        <taxon>Evosea</taxon>
        <taxon>Variosea</taxon>
        <taxon>Cavosteliida</taxon>
        <taxon>Cavosteliaceae</taxon>
        <taxon>Planoprotostelium</taxon>
    </lineage>
</organism>
<dbReference type="Pfam" id="PF08571">
    <property type="entry name" value="Yos1"/>
    <property type="match status" value="1"/>
</dbReference>
<evidence type="ECO:0000256" key="1">
    <source>
        <dbReference type="ARBA" id="ARBA00004370"/>
    </source>
</evidence>
<gene>
    <name evidence="9" type="ORF">PROFUN_11745</name>
</gene>
<keyword evidence="5 8" id="KW-1133">Transmembrane helix</keyword>
<evidence type="ECO:0000256" key="6">
    <source>
        <dbReference type="ARBA" id="ARBA00023136"/>
    </source>
</evidence>
<accession>A0A2P6MYG2</accession>
<evidence type="ECO:0000256" key="5">
    <source>
        <dbReference type="ARBA" id="ARBA00022989"/>
    </source>
</evidence>
<evidence type="ECO:0000313" key="9">
    <source>
        <dbReference type="EMBL" id="PRP76742.1"/>
    </source>
</evidence>
<dbReference type="GO" id="GO:0006888">
    <property type="term" value="P:endoplasmic reticulum to Golgi vesicle-mediated transport"/>
    <property type="evidence" value="ECO:0007669"/>
    <property type="project" value="TreeGrafter"/>
</dbReference>
<name>A0A2P6MYG2_9EUKA</name>
<dbReference type="GO" id="GO:0030134">
    <property type="term" value="C:COPII-coated ER to Golgi transport vesicle"/>
    <property type="evidence" value="ECO:0007669"/>
    <property type="project" value="TreeGrafter"/>
</dbReference>
<dbReference type="InterPro" id="IPR013880">
    <property type="entry name" value="Yos1"/>
</dbReference>